<comment type="caution">
    <text evidence="2">The sequence shown here is derived from an EMBL/GenBank/DDBJ whole genome shotgun (WGS) entry which is preliminary data.</text>
</comment>
<sequence>MLFGLAFLADIGATIYVLRDTYEVQPVFARWGLDYDVEYDGRVLVGTLPDSSGKQQVETQAQVLSLNGHAVSPRVSIAELRSGVESTAGPALAIDLKKPDGTVVSLQQTPVKLEVDRAVRQQRDMRIATRLTTALIACAALLACSLLLGLRRPTDPVAMLFAIAFAAMAATIDPPLQMWMGLRLSLLNDVIAGGWYYLFLIALATFPDGIFVPRVYRWLIPAGIPLAIFLSLPDVDANVQALIGVFALLAILIGQAIRYRRAAGGIERQQIKWAGFGFVVGLVLLLGAFIVLIFIPENPAQQNAWVNLSALVLFSLGMAAIPLGLLIALTRYRLWEADTVITRSAAYAVVTIIVGVVWAATTDLAKLIVEQVVGRESQAGATAVSAVIAAGIFSPTQSVVLGWTRKRFGGPIDRIRGAAQRLKSWGLTETPEELATRALAIIDDAIHPSASAIVMDTATGRDLLAAREVSSPDDAKLIERLVLADEESSVGTLLIGRRSDGNRYNRQELEAVQEMIPHLADALRVARSRHSRESVLQQRIDEMAARLAQIEGGQPKPA</sequence>
<feature type="transmembrane region" description="Helical" evidence="1">
    <location>
        <begin position="157"/>
        <end position="176"/>
    </location>
</feature>
<evidence type="ECO:0000313" key="2">
    <source>
        <dbReference type="EMBL" id="MCL6677897.1"/>
    </source>
</evidence>
<reference evidence="2" key="1">
    <citation type="submission" date="2022-05" db="EMBL/GenBank/DDBJ databases">
        <authorList>
            <person name="Jo J.-H."/>
            <person name="Im W.-T."/>
        </authorList>
    </citation>
    <scope>NUCLEOTIDE SEQUENCE</scope>
    <source>
        <strain evidence="2">RG327</strain>
    </source>
</reference>
<name>A0ABT0RCB5_9SPHN</name>
<keyword evidence="1" id="KW-0472">Membrane</keyword>
<feature type="transmembrane region" description="Helical" evidence="1">
    <location>
        <begin position="271"/>
        <end position="295"/>
    </location>
</feature>
<evidence type="ECO:0008006" key="4">
    <source>
        <dbReference type="Google" id="ProtNLM"/>
    </source>
</evidence>
<protein>
    <recommendedName>
        <fullName evidence="4">PDZ domain-containing protein</fullName>
    </recommendedName>
</protein>
<accession>A0ABT0RCB5</accession>
<evidence type="ECO:0000313" key="3">
    <source>
        <dbReference type="Proteomes" id="UP001165343"/>
    </source>
</evidence>
<keyword evidence="1" id="KW-1133">Transmembrane helix</keyword>
<feature type="transmembrane region" description="Helical" evidence="1">
    <location>
        <begin position="131"/>
        <end position="150"/>
    </location>
</feature>
<dbReference type="EMBL" id="JAMGBC010000001">
    <property type="protein sequence ID" value="MCL6677897.1"/>
    <property type="molecule type" value="Genomic_DNA"/>
</dbReference>
<proteinExistence type="predicted"/>
<gene>
    <name evidence="2" type="ORF">LZ519_00975</name>
</gene>
<feature type="transmembrane region" description="Helical" evidence="1">
    <location>
        <begin position="239"/>
        <end position="259"/>
    </location>
</feature>
<feature type="transmembrane region" description="Helical" evidence="1">
    <location>
        <begin position="381"/>
        <end position="404"/>
    </location>
</feature>
<keyword evidence="1" id="KW-0812">Transmembrane</keyword>
<dbReference type="Proteomes" id="UP001165343">
    <property type="component" value="Unassembled WGS sequence"/>
</dbReference>
<evidence type="ECO:0000256" key="1">
    <source>
        <dbReference type="SAM" id="Phobius"/>
    </source>
</evidence>
<keyword evidence="3" id="KW-1185">Reference proteome</keyword>
<dbReference type="RefSeq" id="WP_249866883.1">
    <property type="nucleotide sequence ID" value="NZ_JAMGBC010000001.1"/>
</dbReference>
<feature type="transmembrane region" description="Helical" evidence="1">
    <location>
        <begin position="215"/>
        <end position="233"/>
    </location>
</feature>
<feature type="transmembrane region" description="Helical" evidence="1">
    <location>
        <begin position="307"/>
        <end position="328"/>
    </location>
</feature>
<feature type="transmembrane region" description="Helical" evidence="1">
    <location>
        <begin position="340"/>
        <end position="361"/>
    </location>
</feature>
<feature type="transmembrane region" description="Helical" evidence="1">
    <location>
        <begin position="182"/>
        <end position="203"/>
    </location>
</feature>
<organism evidence="2 3">
    <name type="scientific">Sphingomonas anseongensis</name>
    <dbReference type="NCBI Taxonomy" id="2908207"/>
    <lineage>
        <taxon>Bacteria</taxon>
        <taxon>Pseudomonadati</taxon>
        <taxon>Pseudomonadota</taxon>
        <taxon>Alphaproteobacteria</taxon>
        <taxon>Sphingomonadales</taxon>
        <taxon>Sphingomonadaceae</taxon>
        <taxon>Sphingomonas</taxon>
    </lineage>
</organism>